<comment type="similarity">
    <text evidence="1 12">Belongs to the RNA polymerase alpha chain family.</text>
</comment>
<evidence type="ECO:0000256" key="9">
    <source>
        <dbReference type="ARBA" id="ARBA00033070"/>
    </source>
</evidence>
<evidence type="ECO:0000313" key="15">
    <source>
        <dbReference type="Proteomes" id="UP000035067"/>
    </source>
</evidence>
<comment type="caution">
    <text evidence="14">The sequence shown here is derived from an EMBL/GenBank/DDBJ whole genome shotgun (WGS) entry which is preliminary data.</text>
</comment>
<dbReference type="InterPro" id="IPR036643">
    <property type="entry name" value="RNApol_insert_sf"/>
</dbReference>
<dbReference type="FunFam" id="2.170.120.12:FF:000001">
    <property type="entry name" value="DNA-directed RNA polymerase subunit alpha"/>
    <property type="match status" value="1"/>
</dbReference>
<dbReference type="Pfam" id="PF01193">
    <property type="entry name" value="RNA_pol_L"/>
    <property type="match status" value="1"/>
</dbReference>
<evidence type="ECO:0000256" key="4">
    <source>
        <dbReference type="ARBA" id="ARBA00022478"/>
    </source>
</evidence>
<dbReference type="Gene3D" id="3.30.1360.10">
    <property type="entry name" value="RNA polymerase, RBP11-like subunit"/>
    <property type="match status" value="1"/>
</dbReference>
<organism evidence="14 15">
    <name type="scientific">Candidatus Synechococcus spongiarum SP3</name>
    <dbReference type="NCBI Taxonomy" id="1604020"/>
    <lineage>
        <taxon>Bacteria</taxon>
        <taxon>Bacillati</taxon>
        <taxon>Cyanobacteriota</taxon>
        <taxon>Cyanophyceae</taxon>
        <taxon>Synechococcales</taxon>
        <taxon>Synechococcaceae</taxon>
        <taxon>Synechococcus</taxon>
    </lineage>
</organism>
<dbReference type="NCBIfam" id="NF003516">
    <property type="entry name" value="PRK05182.2-2"/>
    <property type="match status" value="1"/>
</dbReference>
<evidence type="ECO:0000259" key="13">
    <source>
        <dbReference type="SMART" id="SM00662"/>
    </source>
</evidence>
<dbReference type="GO" id="GO:0003677">
    <property type="term" value="F:DNA binding"/>
    <property type="evidence" value="ECO:0007669"/>
    <property type="project" value="UniProtKB-UniRule"/>
</dbReference>
<dbReference type="InterPro" id="IPR011262">
    <property type="entry name" value="DNA-dir_RNA_pol_insert"/>
</dbReference>
<evidence type="ECO:0000256" key="6">
    <source>
        <dbReference type="ARBA" id="ARBA00022695"/>
    </source>
</evidence>
<dbReference type="SMART" id="SM00662">
    <property type="entry name" value="RPOLD"/>
    <property type="match status" value="1"/>
</dbReference>
<dbReference type="InterPro" id="IPR011263">
    <property type="entry name" value="DNA-dir_RNA_pol_RpoA/D/Rpb3"/>
</dbReference>
<evidence type="ECO:0000256" key="7">
    <source>
        <dbReference type="ARBA" id="ARBA00023163"/>
    </source>
</evidence>
<dbReference type="GO" id="GO:0046983">
    <property type="term" value="F:protein dimerization activity"/>
    <property type="evidence" value="ECO:0007669"/>
    <property type="project" value="InterPro"/>
</dbReference>
<comment type="subunit">
    <text evidence="11">Homodimer. In cyanobacteria the RNAP catalytic core is composed of 2 alpha, 1 beta, 1 beta', 1 gamma and 1 omega subunit. When a sigma factor is associated with the core the holoenzyme is formed, which can initiate transcription.</text>
</comment>
<accession>A0A0G2J5U6</accession>
<reference evidence="14 15" key="1">
    <citation type="submission" date="2015-01" db="EMBL/GenBank/DDBJ databases">
        <title>Lifestyle Evolution in Cyanobacterial Symbionts of Sponges.</title>
        <authorList>
            <person name="Burgsdorf I."/>
            <person name="Slaby B.M."/>
            <person name="Handley K.M."/>
            <person name="Haber M."/>
            <person name="Blom J."/>
            <person name="Marshall C.W."/>
            <person name="Gilbert J.A."/>
            <person name="Hentschel U."/>
            <person name="Steindler L."/>
        </authorList>
    </citation>
    <scope>NUCLEOTIDE SEQUENCE [LARGE SCALE GENOMIC DNA]</scope>
    <source>
        <strain evidence="14">SP3</strain>
    </source>
</reference>
<dbReference type="InterPro" id="IPR011773">
    <property type="entry name" value="DNA-dir_RpoA"/>
</dbReference>
<evidence type="ECO:0000256" key="2">
    <source>
        <dbReference type="ARBA" id="ARBA00012418"/>
    </source>
</evidence>
<dbReference type="GO" id="GO:0003899">
    <property type="term" value="F:DNA-directed RNA polymerase activity"/>
    <property type="evidence" value="ECO:0007669"/>
    <property type="project" value="UniProtKB-UniRule"/>
</dbReference>
<dbReference type="Gene3D" id="2.170.120.12">
    <property type="entry name" value="DNA-directed RNA polymerase, insert domain"/>
    <property type="match status" value="1"/>
</dbReference>
<comment type="domain">
    <text evidence="12">The N-terminal domain is essential for RNAP assembly and basal transcription, whereas the C-terminal domain is involved in interaction with transcriptional regulators and with upstream promoter elements.</text>
</comment>
<feature type="region of interest" description="Alpha C-terminal domain (alpha-CTD)" evidence="12">
    <location>
        <begin position="246"/>
        <end position="314"/>
    </location>
</feature>
<dbReference type="Pfam" id="PF03118">
    <property type="entry name" value="RNA_pol_A_CTD"/>
    <property type="match status" value="1"/>
</dbReference>
<dbReference type="SUPFAM" id="SSF55257">
    <property type="entry name" value="RBP11-like subunits of RNA polymerase"/>
    <property type="match status" value="1"/>
</dbReference>
<dbReference type="SUPFAM" id="SSF47789">
    <property type="entry name" value="C-terminal domain of RNA polymerase alpha subunit"/>
    <property type="match status" value="1"/>
</dbReference>
<dbReference type="Pfam" id="PF01000">
    <property type="entry name" value="RNA_pol_A_bac"/>
    <property type="match status" value="1"/>
</dbReference>
<dbReference type="GO" id="GO:0000428">
    <property type="term" value="C:DNA-directed RNA polymerase complex"/>
    <property type="evidence" value="ECO:0007669"/>
    <property type="project" value="UniProtKB-KW"/>
</dbReference>
<evidence type="ECO:0000313" key="14">
    <source>
        <dbReference type="EMBL" id="KKZ13492.1"/>
    </source>
</evidence>
<dbReference type="EC" id="2.7.7.6" evidence="2 12"/>
<comment type="function">
    <text evidence="12">DNA-dependent RNA polymerase catalyzes the transcription of DNA into RNA using the four ribonucleoside triphosphates as substrates.</text>
</comment>
<dbReference type="AlphaFoldDB" id="A0A0G2J5U6"/>
<evidence type="ECO:0000256" key="3">
    <source>
        <dbReference type="ARBA" id="ARBA00015972"/>
    </source>
</evidence>
<dbReference type="PATRIC" id="fig|1604020.3.peg.228"/>
<evidence type="ECO:0000256" key="11">
    <source>
        <dbReference type="ARBA" id="ARBA00063436"/>
    </source>
</evidence>
<evidence type="ECO:0000256" key="5">
    <source>
        <dbReference type="ARBA" id="ARBA00022679"/>
    </source>
</evidence>
<evidence type="ECO:0000256" key="10">
    <source>
        <dbReference type="ARBA" id="ARBA00048552"/>
    </source>
</evidence>
<evidence type="ECO:0000256" key="12">
    <source>
        <dbReference type="HAMAP-Rule" id="MF_00059"/>
    </source>
</evidence>
<dbReference type="Proteomes" id="UP000035067">
    <property type="component" value="Unassembled WGS sequence"/>
</dbReference>
<dbReference type="GO" id="GO:0006351">
    <property type="term" value="P:DNA-templated transcription"/>
    <property type="evidence" value="ECO:0007669"/>
    <property type="project" value="UniProtKB-UniRule"/>
</dbReference>
<dbReference type="InterPro" id="IPR036603">
    <property type="entry name" value="RBP11-like"/>
</dbReference>
<dbReference type="GO" id="GO:0005737">
    <property type="term" value="C:cytoplasm"/>
    <property type="evidence" value="ECO:0007669"/>
    <property type="project" value="UniProtKB-ARBA"/>
</dbReference>
<proteinExistence type="inferred from homology"/>
<dbReference type="InterPro" id="IPR011260">
    <property type="entry name" value="RNAP_asu_C"/>
</dbReference>
<keyword evidence="4 12" id="KW-0240">DNA-directed RNA polymerase</keyword>
<sequence length="314" mass="33702">MLQFQIEPAPDITIGDDKSQTQEFVIGPLARGQGITLGNALRRTLLGSLEGSAVTTVRIAGATHEYAIIPGVREDVLDILLNAKELVVSSRSPEAVEIGRVLVTGPAEVTAGQIHFSPQVTVVNPDQHIATVAEGHSLEMELHVERGVGYRPADRLNEGVESIDTLQIDAVFMPVRRVIYSVDESAVGEGGSASEKLRLEVTTNGSIGPDDAIAQAANQLILLFQPLASLGLPEQEVAEPETSAESQVSLEEINLSVRAYNCLKRAQVNTVSDLMTFSYEDLLEIKNFGAKSADEVIEALERIGVSLPKSRTKA</sequence>
<gene>
    <name evidence="12" type="primary">rpoA</name>
    <name evidence="14" type="ORF">TE42_00170</name>
</gene>
<dbReference type="NCBIfam" id="TIGR02027">
    <property type="entry name" value="rpoA"/>
    <property type="match status" value="1"/>
</dbReference>
<keyword evidence="5 12" id="KW-0808">Transferase</keyword>
<dbReference type="CDD" id="cd06928">
    <property type="entry name" value="RNAP_alpha_NTD"/>
    <property type="match status" value="1"/>
</dbReference>
<dbReference type="HAMAP" id="MF_00059">
    <property type="entry name" value="RNApol_bact_RpoA"/>
    <property type="match status" value="1"/>
</dbReference>
<dbReference type="Gene3D" id="1.10.150.20">
    <property type="entry name" value="5' to 3' exonuclease, C-terminal subdomain"/>
    <property type="match status" value="1"/>
</dbReference>
<keyword evidence="7 12" id="KW-0804">Transcription</keyword>
<name>A0A0G2J5U6_9SYNE</name>
<dbReference type="NCBIfam" id="NF003519">
    <property type="entry name" value="PRK05182.2-5"/>
    <property type="match status" value="1"/>
</dbReference>
<dbReference type="SUPFAM" id="SSF56553">
    <property type="entry name" value="Insert subdomain of RNA polymerase alpha subunit"/>
    <property type="match status" value="1"/>
</dbReference>
<protein>
    <recommendedName>
        <fullName evidence="3 12">DNA-directed RNA polymerase subunit alpha</fullName>
        <shortName evidence="12">RNAP subunit alpha</shortName>
        <ecNumber evidence="2 12">2.7.7.6</ecNumber>
    </recommendedName>
    <alternativeName>
        <fullName evidence="9 12">RNA polymerase subunit alpha</fullName>
    </alternativeName>
    <alternativeName>
        <fullName evidence="8 12">Transcriptase subunit alpha</fullName>
    </alternativeName>
</protein>
<feature type="domain" description="DNA-directed RNA polymerase RpoA/D/Rpb3-type" evidence="13">
    <location>
        <begin position="21"/>
        <end position="230"/>
    </location>
</feature>
<feature type="region of interest" description="Alpha N-terminal domain (alpha-NTD)" evidence="12">
    <location>
        <begin position="1"/>
        <end position="234"/>
    </location>
</feature>
<comment type="catalytic activity">
    <reaction evidence="10 12">
        <text>RNA(n) + a ribonucleoside 5'-triphosphate = RNA(n+1) + diphosphate</text>
        <dbReference type="Rhea" id="RHEA:21248"/>
        <dbReference type="Rhea" id="RHEA-COMP:14527"/>
        <dbReference type="Rhea" id="RHEA-COMP:17342"/>
        <dbReference type="ChEBI" id="CHEBI:33019"/>
        <dbReference type="ChEBI" id="CHEBI:61557"/>
        <dbReference type="ChEBI" id="CHEBI:140395"/>
        <dbReference type="EC" id="2.7.7.6"/>
    </reaction>
</comment>
<dbReference type="EMBL" id="JXQG01000001">
    <property type="protein sequence ID" value="KKZ13492.1"/>
    <property type="molecule type" value="Genomic_DNA"/>
</dbReference>
<keyword evidence="6 12" id="KW-0548">Nucleotidyltransferase</keyword>
<evidence type="ECO:0000256" key="8">
    <source>
        <dbReference type="ARBA" id="ARBA00032524"/>
    </source>
</evidence>
<evidence type="ECO:0000256" key="1">
    <source>
        <dbReference type="ARBA" id="ARBA00007123"/>
    </source>
</evidence>